<protein>
    <submittedName>
        <fullName evidence="2">Uncharacterized protein</fullName>
    </submittedName>
</protein>
<name>A0AAV3ZS71_9GAST</name>
<reference evidence="2 3" key="1">
    <citation type="journal article" date="2021" name="Elife">
        <title>Chloroplast acquisition without the gene transfer in kleptoplastic sea slugs, Plakobranchus ocellatus.</title>
        <authorList>
            <person name="Maeda T."/>
            <person name="Takahashi S."/>
            <person name="Yoshida T."/>
            <person name="Shimamura S."/>
            <person name="Takaki Y."/>
            <person name="Nagai Y."/>
            <person name="Toyoda A."/>
            <person name="Suzuki Y."/>
            <person name="Arimoto A."/>
            <person name="Ishii H."/>
            <person name="Satoh N."/>
            <person name="Nishiyama T."/>
            <person name="Hasebe M."/>
            <person name="Maruyama T."/>
            <person name="Minagawa J."/>
            <person name="Obokata J."/>
            <person name="Shigenobu S."/>
        </authorList>
    </citation>
    <scope>NUCLEOTIDE SEQUENCE [LARGE SCALE GENOMIC DNA]</scope>
</reference>
<organism evidence="2 3">
    <name type="scientific">Plakobranchus ocellatus</name>
    <dbReference type="NCBI Taxonomy" id="259542"/>
    <lineage>
        <taxon>Eukaryota</taxon>
        <taxon>Metazoa</taxon>
        <taxon>Spiralia</taxon>
        <taxon>Lophotrochozoa</taxon>
        <taxon>Mollusca</taxon>
        <taxon>Gastropoda</taxon>
        <taxon>Heterobranchia</taxon>
        <taxon>Euthyneura</taxon>
        <taxon>Panpulmonata</taxon>
        <taxon>Sacoglossa</taxon>
        <taxon>Placobranchoidea</taxon>
        <taxon>Plakobranchidae</taxon>
        <taxon>Plakobranchus</taxon>
    </lineage>
</organism>
<gene>
    <name evidence="2" type="ORF">PoB_002515000</name>
</gene>
<feature type="region of interest" description="Disordered" evidence="1">
    <location>
        <begin position="53"/>
        <end position="99"/>
    </location>
</feature>
<dbReference type="EMBL" id="BLXT01002861">
    <property type="protein sequence ID" value="GFN98644.1"/>
    <property type="molecule type" value="Genomic_DNA"/>
</dbReference>
<dbReference type="AlphaFoldDB" id="A0AAV3ZS71"/>
<keyword evidence="3" id="KW-1185">Reference proteome</keyword>
<dbReference type="Proteomes" id="UP000735302">
    <property type="component" value="Unassembled WGS sequence"/>
</dbReference>
<comment type="caution">
    <text evidence="2">The sequence shown here is derived from an EMBL/GenBank/DDBJ whole genome shotgun (WGS) entry which is preliminary data.</text>
</comment>
<proteinExistence type="predicted"/>
<evidence type="ECO:0000313" key="3">
    <source>
        <dbReference type="Proteomes" id="UP000735302"/>
    </source>
</evidence>
<sequence length="147" mass="16525">MEVSEAGRCKRVATTSWNDGMAARVKNASPSTMRRLQFVTGDRNKRHYKAYFHNRPGDGNISGKNGVNDNVQEFEGAPSPSIVDNEDERPANNDKRINKKEKKVIGCMIQDVKGRPASVPHEFLRPPRRCYTNNVLHISFAKPSINS</sequence>
<evidence type="ECO:0000256" key="1">
    <source>
        <dbReference type="SAM" id="MobiDB-lite"/>
    </source>
</evidence>
<evidence type="ECO:0000313" key="2">
    <source>
        <dbReference type="EMBL" id="GFN98644.1"/>
    </source>
</evidence>
<feature type="compositionally biased region" description="Polar residues" evidence="1">
    <location>
        <begin position="62"/>
        <end position="71"/>
    </location>
</feature>
<accession>A0AAV3ZS71</accession>